<dbReference type="AlphaFoldDB" id="A0A371X300"/>
<evidence type="ECO:0000313" key="2">
    <source>
        <dbReference type="Proteomes" id="UP000264310"/>
    </source>
</evidence>
<organism evidence="1 2">
    <name type="scientific">Fulvimarina endophytica</name>
    <dbReference type="NCBI Taxonomy" id="2293836"/>
    <lineage>
        <taxon>Bacteria</taxon>
        <taxon>Pseudomonadati</taxon>
        <taxon>Pseudomonadota</taxon>
        <taxon>Alphaproteobacteria</taxon>
        <taxon>Hyphomicrobiales</taxon>
        <taxon>Aurantimonadaceae</taxon>
        <taxon>Fulvimarina</taxon>
    </lineage>
</organism>
<keyword evidence="2" id="KW-1185">Reference proteome</keyword>
<sequence length="199" mass="21261">MDGIVREIVTLDPVGRFHSDLEFVEVGEDVDLGWVAEDGVITAPRVPAVDLVAVMASAVEAIGRLASDYRQRLSGASDPYKAAIYNQRAGYGRQILAGTASEAMIETARAECLRLASLDLEDARAQGLVAGEEDMPDPQAMAGVWLALDERLAMLAAEIDRRETNAVLAIGRRRTADGIAEALAIARGEIETWAAGVAR</sequence>
<proteinExistence type="predicted"/>
<gene>
    <name evidence="1" type="ORF">DYI37_11340</name>
</gene>
<dbReference type="Proteomes" id="UP000264310">
    <property type="component" value="Unassembled WGS sequence"/>
</dbReference>
<accession>A0A371X300</accession>
<evidence type="ECO:0000313" key="1">
    <source>
        <dbReference type="EMBL" id="RFC63592.1"/>
    </source>
</evidence>
<dbReference type="EMBL" id="QURL01000004">
    <property type="protein sequence ID" value="RFC63592.1"/>
    <property type="molecule type" value="Genomic_DNA"/>
</dbReference>
<protein>
    <submittedName>
        <fullName evidence="1">Uncharacterized protein</fullName>
    </submittedName>
</protein>
<name>A0A371X300_9HYPH</name>
<reference evidence="1 2" key="1">
    <citation type="submission" date="2018-08" db="EMBL/GenBank/DDBJ databases">
        <title>Fulvimarina sp. 85, whole genome shotgun sequence.</title>
        <authorList>
            <person name="Tuo L."/>
        </authorList>
    </citation>
    <scope>NUCLEOTIDE SEQUENCE [LARGE SCALE GENOMIC DNA]</scope>
    <source>
        <strain evidence="1 2">85</strain>
    </source>
</reference>
<comment type="caution">
    <text evidence="1">The sequence shown here is derived from an EMBL/GenBank/DDBJ whole genome shotgun (WGS) entry which is preliminary data.</text>
</comment>